<sequence>MIRWQVFVRARSGILARTPGNPQHIAISVMGSLMTTVSQDLGLSSHPKDGISYSTVSPSMHWGIGVYLTRGKIAPCWPTNTTSSSNLVFPGGLLSKY</sequence>
<organism evidence="1">
    <name type="scientific">Anguilla anguilla</name>
    <name type="common">European freshwater eel</name>
    <name type="synonym">Muraena anguilla</name>
    <dbReference type="NCBI Taxonomy" id="7936"/>
    <lineage>
        <taxon>Eukaryota</taxon>
        <taxon>Metazoa</taxon>
        <taxon>Chordata</taxon>
        <taxon>Craniata</taxon>
        <taxon>Vertebrata</taxon>
        <taxon>Euteleostomi</taxon>
        <taxon>Actinopterygii</taxon>
        <taxon>Neopterygii</taxon>
        <taxon>Teleostei</taxon>
        <taxon>Anguilliformes</taxon>
        <taxon>Anguillidae</taxon>
        <taxon>Anguilla</taxon>
    </lineage>
</organism>
<name>A0A0E9XLR3_ANGAN</name>
<dbReference type="EMBL" id="GBXM01004968">
    <property type="protein sequence ID" value="JAI03610.1"/>
    <property type="molecule type" value="Transcribed_RNA"/>
</dbReference>
<protein>
    <submittedName>
        <fullName evidence="1">Uncharacterized protein</fullName>
    </submittedName>
</protein>
<reference evidence="1" key="2">
    <citation type="journal article" date="2015" name="Fish Shellfish Immunol.">
        <title>Early steps in the European eel (Anguilla anguilla)-Vibrio vulnificus interaction in the gills: Role of the RtxA13 toxin.</title>
        <authorList>
            <person name="Callol A."/>
            <person name="Pajuelo D."/>
            <person name="Ebbesson L."/>
            <person name="Teles M."/>
            <person name="MacKenzie S."/>
            <person name="Amaro C."/>
        </authorList>
    </citation>
    <scope>NUCLEOTIDE SEQUENCE</scope>
</reference>
<evidence type="ECO:0000313" key="1">
    <source>
        <dbReference type="EMBL" id="JAI03610.1"/>
    </source>
</evidence>
<proteinExistence type="predicted"/>
<accession>A0A0E9XLR3</accession>
<reference evidence="1" key="1">
    <citation type="submission" date="2014-11" db="EMBL/GenBank/DDBJ databases">
        <authorList>
            <person name="Amaro Gonzalez C."/>
        </authorList>
    </citation>
    <scope>NUCLEOTIDE SEQUENCE</scope>
</reference>
<dbReference type="AlphaFoldDB" id="A0A0E9XLR3"/>